<evidence type="ECO:0000313" key="4">
    <source>
        <dbReference type="Proteomes" id="UP000198929"/>
    </source>
</evidence>
<dbReference type="PROSITE" id="PS00893">
    <property type="entry name" value="NUDIX_BOX"/>
    <property type="match status" value="1"/>
</dbReference>
<dbReference type="RefSeq" id="WP_092254708.1">
    <property type="nucleotide sequence ID" value="NZ_CP047199.1"/>
</dbReference>
<sequence>MEQWDIYDENRNRTGKIVDAGAEHGEGEFHLVVTLCLFDHQDRMLIQRRSEDKALWPGLWDVTVGGSAIAGENSREAIQRETREELGLDLELGRPAFTVNYAQGFDDVYVLRHNVDIEELAVPNQEVAEVRWVGYHKVIELMRAGQFLPYRESVMRFVWDFVDRPDVFHESCR</sequence>
<keyword evidence="4" id="KW-1185">Reference proteome</keyword>
<dbReference type="PANTHER" id="PTHR10885">
    <property type="entry name" value="ISOPENTENYL-DIPHOSPHATE DELTA-ISOMERASE"/>
    <property type="match status" value="1"/>
</dbReference>
<feature type="domain" description="Nudix hydrolase" evidence="2">
    <location>
        <begin position="28"/>
        <end position="155"/>
    </location>
</feature>
<dbReference type="InterPro" id="IPR015797">
    <property type="entry name" value="NUDIX_hydrolase-like_dom_sf"/>
</dbReference>
<dbReference type="SUPFAM" id="SSF55811">
    <property type="entry name" value="Nudix"/>
    <property type="match status" value="1"/>
</dbReference>
<dbReference type="AlphaFoldDB" id="A0A1H9NWZ5"/>
<dbReference type="CDD" id="cd04693">
    <property type="entry name" value="NUDIX_Hydrolase"/>
    <property type="match status" value="1"/>
</dbReference>
<proteinExistence type="predicted"/>
<dbReference type="Pfam" id="PF00293">
    <property type="entry name" value="NUDIX"/>
    <property type="match status" value="1"/>
</dbReference>
<dbReference type="Proteomes" id="UP000198929">
    <property type="component" value="Unassembled WGS sequence"/>
</dbReference>
<dbReference type="GO" id="GO:0016853">
    <property type="term" value="F:isomerase activity"/>
    <property type="evidence" value="ECO:0007669"/>
    <property type="project" value="UniProtKB-KW"/>
</dbReference>
<dbReference type="Gene3D" id="3.90.79.10">
    <property type="entry name" value="Nucleoside Triphosphate Pyrophosphohydrolase"/>
    <property type="match status" value="1"/>
</dbReference>
<dbReference type="EMBL" id="FOGQ01000001">
    <property type="protein sequence ID" value="SER40317.1"/>
    <property type="molecule type" value="Genomic_DNA"/>
</dbReference>
<dbReference type="PROSITE" id="PS51462">
    <property type="entry name" value="NUDIX"/>
    <property type="match status" value="1"/>
</dbReference>
<evidence type="ECO:0000256" key="1">
    <source>
        <dbReference type="ARBA" id="ARBA00022801"/>
    </source>
</evidence>
<reference evidence="4" key="1">
    <citation type="submission" date="2016-10" db="EMBL/GenBank/DDBJ databases">
        <authorList>
            <person name="Varghese N."/>
            <person name="Submissions S."/>
        </authorList>
    </citation>
    <scope>NUCLEOTIDE SEQUENCE [LARGE SCALE GENOMIC DNA]</scope>
    <source>
        <strain evidence="4">DSM 20524</strain>
    </source>
</reference>
<accession>A0A1H9NWZ5</accession>
<dbReference type="InterPro" id="IPR020084">
    <property type="entry name" value="NUDIX_hydrolase_CS"/>
</dbReference>
<dbReference type="PANTHER" id="PTHR10885:SF0">
    <property type="entry name" value="ISOPENTENYL-DIPHOSPHATE DELTA-ISOMERASE"/>
    <property type="match status" value="1"/>
</dbReference>
<dbReference type="STRING" id="1121357.SAMN05661109_00129"/>
<protein>
    <submittedName>
        <fullName evidence="3">Isopentenyldiphosphate isomerase</fullName>
    </submittedName>
</protein>
<evidence type="ECO:0000313" key="3">
    <source>
        <dbReference type="EMBL" id="SER40317.1"/>
    </source>
</evidence>
<organism evidence="3 4">
    <name type="scientific">Corynebacterium cystitidis DSM 20524</name>
    <dbReference type="NCBI Taxonomy" id="1121357"/>
    <lineage>
        <taxon>Bacteria</taxon>
        <taxon>Bacillati</taxon>
        <taxon>Actinomycetota</taxon>
        <taxon>Actinomycetes</taxon>
        <taxon>Mycobacteriales</taxon>
        <taxon>Corynebacteriaceae</taxon>
        <taxon>Corynebacterium</taxon>
    </lineage>
</organism>
<keyword evidence="3" id="KW-0413">Isomerase</keyword>
<evidence type="ECO:0000259" key="2">
    <source>
        <dbReference type="PROSITE" id="PS51462"/>
    </source>
</evidence>
<dbReference type="GO" id="GO:0016787">
    <property type="term" value="F:hydrolase activity"/>
    <property type="evidence" value="ECO:0007669"/>
    <property type="project" value="UniProtKB-KW"/>
</dbReference>
<dbReference type="InterPro" id="IPR000086">
    <property type="entry name" value="NUDIX_hydrolase_dom"/>
</dbReference>
<keyword evidence="1" id="KW-0378">Hydrolase</keyword>
<name>A0A1H9NWZ5_9CORY</name>
<gene>
    <name evidence="3" type="ORF">SAMN05661109_00129</name>
</gene>